<organism evidence="2 3">
    <name type="scientific">Mannheimia granulomatis</name>
    <dbReference type="NCBI Taxonomy" id="85402"/>
    <lineage>
        <taxon>Bacteria</taxon>
        <taxon>Pseudomonadati</taxon>
        <taxon>Pseudomonadota</taxon>
        <taxon>Gammaproteobacteria</taxon>
        <taxon>Pasteurellales</taxon>
        <taxon>Pasteurellaceae</taxon>
        <taxon>Mannheimia</taxon>
    </lineage>
</organism>
<dbReference type="InterPro" id="IPR011411">
    <property type="entry name" value="MazG-related_YvdC"/>
</dbReference>
<dbReference type="PANTHER" id="PTHR42692">
    <property type="entry name" value="NUCLEOTIDE PYROPHOSPHOHYDROLASE"/>
    <property type="match status" value="1"/>
</dbReference>
<dbReference type="Proteomes" id="UP000501366">
    <property type="component" value="Chromosome"/>
</dbReference>
<dbReference type="PANTHER" id="PTHR42692:SF2">
    <property type="entry name" value="IG HYPOTHETICAL 16995"/>
    <property type="match status" value="1"/>
</dbReference>
<dbReference type="AlphaFoldDB" id="A0A6G8JK65"/>
<dbReference type="PIRSF" id="PIRSF036521">
    <property type="entry name" value="UCP036521_pph"/>
    <property type="match status" value="1"/>
</dbReference>
<proteinExistence type="predicted"/>
<accession>A0A6G8JK65</accession>
<name>A0A6G8JK65_9PAST</name>
<dbReference type="Pfam" id="PF03819">
    <property type="entry name" value="MazG"/>
    <property type="match status" value="1"/>
</dbReference>
<dbReference type="KEGG" id="mgra:A4G16_09075"/>
<gene>
    <name evidence="2" type="ORF">A4G16_09075</name>
</gene>
<sequence length="110" mass="13326">MQIEQYQQWVRQFYQQQGWYERNPFMRITYLTEEVGEVACAVRAIEIGRERPDETEESQQQKRDNLIEELGDVMDNLFVLADKYGISMSEVIERHRTKFEARYLQKNVEK</sequence>
<reference evidence="2 3" key="1">
    <citation type="submission" date="2016-03" db="EMBL/GenBank/DDBJ databases">
        <authorList>
            <person name="Bojesen A.M."/>
            <person name="Planet P."/>
            <person name="Hansen M.J."/>
        </authorList>
    </citation>
    <scope>NUCLEOTIDE SEQUENCE [LARGE SCALE GENOMIC DNA]</scope>
    <source>
        <strain evidence="2 3">B 234/94</strain>
    </source>
</reference>
<dbReference type="RefSeq" id="WP_165889622.1">
    <property type="nucleotide sequence ID" value="NZ_CP015030.1"/>
</dbReference>
<dbReference type="CDD" id="cd11523">
    <property type="entry name" value="NTP-PPase"/>
    <property type="match status" value="1"/>
</dbReference>
<evidence type="ECO:0000259" key="1">
    <source>
        <dbReference type="Pfam" id="PF03819"/>
    </source>
</evidence>
<feature type="domain" description="NTP pyrophosphohydrolase MazG-like" evidence="1">
    <location>
        <begin position="28"/>
        <end position="102"/>
    </location>
</feature>
<dbReference type="SUPFAM" id="SSF101386">
    <property type="entry name" value="all-alpha NTP pyrophosphatases"/>
    <property type="match status" value="1"/>
</dbReference>
<dbReference type="InterPro" id="IPR004518">
    <property type="entry name" value="MazG-like_dom"/>
</dbReference>
<evidence type="ECO:0000313" key="2">
    <source>
        <dbReference type="EMBL" id="QIM67501.1"/>
    </source>
</evidence>
<dbReference type="EMBL" id="CP015030">
    <property type="protein sequence ID" value="QIM67501.1"/>
    <property type="molecule type" value="Genomic_DNA"/>
</dbReference>
<evidence type="ECO:0000313" key="3">
    <source>
        <dbReference type="Proteomes" id="UP000501366"/>
    </source>
</evidence>
<dbReference type="Gene3D" id="1.10.287.1080">
    <property type="entry name" value="MazG-like"/>
    <property type="match status" value="1"/>
</dbReference>
<dbReference type="InterPro" id="IPR047046">
    <property type="entry name" value="YpjD/YvdC"/>
</dbReference>
<protein>
    <recommendedName>
        <fullName evidence="1">NTP pyrophosphohydrolase MazG-like domain-containing protein</fullName>
    </recommendedName>
</protein>